<evidence type="ECO:0000259" key="1">
    <source>
        <dbReference type="Pfam" id="PF00293"/>
    </source>
</evidence>
<dbReference type="Gene3D" id="3.90.79.10">
    <property type="entry name" value="Nucleoside Triphosphate Pyrophosphohydrolase"/>
    <property type="match status" value="1"/>
</dbReference>
<dbReference type="Pfam" id="PF00293">
    <property type="entry name" value="NUDIX"/>
    <property type="match status" value="1"/>
</dbReference>
<proteinExistence type="predicted"/>
<dbReference type="Proteomes" id="UP001589818">
    <property type="component" value="Unassembled WGS sequence"/>
</dbReference>
<evidence type="ECO:0000313" key="2">
    <source>
        <dbReference type="EMBL" id="MFC0390084.1"/>
    </source>
</evidence>
<dbReference type="EMBL" id="JBHLVF010000006">
    <property type="protein sequence ID" value="MFC0390084.1"/>
    <property type="molecule type" value="Genomic_DNA"/>
</dbReference>
<keyword evidence="3" id="KW-1185">Reference proteome</keyword>
<feature type="domain" description="Nudix hydrolase" evidence="1">
    <location>
        <begin position="7"/>
        <end position="61"/>
    </location>
</feature>
<name>A0ABV6J2H8_9BACL</name>
<reference evidence="2 3" key="1">
    <citation type="submission" date="2024-09" db="EMBL/GenBank/DDBJ databases">
        <authorList>
            <person name="Sun Q."/>
            <person name="Mori K."/>
        </authorList>
    </citation>
    <scope>NUCLEOTIDE SEQUENCE [LARGE SCALE GENOMIC DNA]</scope>
    <source>
        <strain evidence="2 3">CCM 4839</strain>
    </source>
</reference>
<evidence type="ECO:0000313" key="3">
    <source>
        <dbReference type="Proteomes" id="UP001589818"/>
    </source>
</evidence>
<accession>A0ABV6J2H8</accession>
<gene>
    <name evidence="2" type="ORF">ACFFJ8_01715</name>
</gene>
<organism evidence="2 3">
    <name type="scientific">Paenibacillus mendelii</name>
    <dbReference type="NCBI Taxonomy" id="206163"/>
    <lineage>
        <taxon>Bacteria</taxon>
        <taxon>Bacillati</taxon>
        <taxon>Bacillota</taxon>
        <taxon>Bacilli</taxon>
        <taxon>Bacillales</taxon>
        <taxon>Paenibacillaceae</taxon>
        <taxon>Paenibacillus</taxon>
    </lineage>
</organism>
<dbReference type="InterPro" id="IPR000086">
    <property type="entry name" value="NUDIX_hydrolase_dom"/>
</dbReference>
<sequence length="65" mass="7359">MTQSLGYRASSLCIIRREDSILVEKFPEVDGVVTYRPVGGTIEYGEDSRSAVIREVKEEIDQPRN</sequence>
<comment type="caution">
    <text evidence="2">The sequence shown here is derived from an EMBL/GenBank/DDBJ whole genome shotgun (WGS) entry which is preliminary data.</text>
</comment>
<dbReference type="SUPFAM" id="SSF55811">
    <property type="entry name" value="Nudix"/>
    <property type="match status" value="1"/>
</dbReference>
<dbReference type="RefSeq" id="WP_204820780.1">
    <property type="nucleotide sequence ID" value="NZ_JANHOF010000020.1"/>
</dbReference>
<dbReference type="InterPro" id="IPR015797">
    <property type="entry name" value="NUDIX_hydrolase-like_dom_sf"/>
</dbReference>
<protein>
    <submittedName>
        <fullName evidence="2">NUDIX domain-containing protein</fullName>
    </submittedName>
</protein>